<keyword evidence="3" id="KW-0804">Transcription</keyword>
<dbReference type="InterPro" id="IPR059106">
    <property type="entry name" value="WHD_MalT"/>
</dbReference>
<dbReference type="AlphaFoldDB" id="A0A7W7B4F9"/>
<dbReference type="CDD" id="cd06170">
    <property type="entry name" value="LuxR_C_like"/>
    <property type="match status" value="1"/>
</dbReference>
<dbReference type="InterPro" id="IPR016032">
    <property type="entry name" value="Sig_transdc_resp-reg_C-effctor"/>
</dbReference>
<dbReference type="Proteomes" id="UP000566324">
    <property type="component" value="Unassembled WGS sequence"/>
</dbReference>
<keyword evidence="2" id="KW-0238">DNA-binding</keyword>
<organism evidence="5 6">
    <name type="scientific">Sphingosinicella soli</name>
    <dbReference type="NCBI Taxonomy" id="333708"/>
    <lineage>
        <taxon>Bacteria</taxon>
        <taxon>Pseudomonadati</taxon>
        <taxon>Pseudomonadota</taxon>
        <taxon>Alphaproteobacteria</taxon>
        <taxon>Sphingomonadales</taxon>
        <taxon>Sphingosinicellaceae</taxon>
        <taxon>Sphingosinicella</taxon>
    </lineage>
</organism>
<name>A0A7W7B4F9_9SPHN</name>
<dbReference type="InterPro" id="IPR036388">
    <property type="entry name" value="WH-like_DNA-bd_sf"/>
</dbReference>
<dbReference type="EMBL" id="JACHNZ010000059">
    <property type="protein sequence ID" value="MBB4633811.1"/>
    <property type="molecule type" value="Genomic_DNA"/>
</dbReference>
<dbReference type="RefSeq" id="WP_184071742.1">
    <property type="nucleotide sequence ID" value="NZ_JACHNZ010000059.1"/>
</dbReference>
<accession>A0A7W7B4F9</accession>
<evidence type="ECO:0000256" key="2">
    <source>
        <dbReference type="ARBA" id="ARBA00023125"/>
    </source>
</evidence>
<proteinExistence type="predicted"/>
<dbReference type="InterPro" id="IPR011990">
    <property type="entry name" value="TPR-like_helical_dom_sf"/>
</dbReference>
<dbReference type="PROSITE" id="PS50043">
    <property type="entry name" value="HTH_LUXR_2"/>
    <property type="match status" value="1"/>
</dbReference>
<gene>
    <name evidence="5" type="ORF">GGQ98_003467</name>
</gene>
<dbReference type="GO" id="GO:0006355">
    <property type="term" value="P:regulation of DNA-templated transcription"/>
    <property type="evidence" value="ECO:0007669"/>
    <property type="project" value="InterPro"/>
</dbReference>
<dbReference type="SMART" id="SM00421">
    <property type="entry name" value="HTH_LUXR"/>
    <property type="match status" value="1"/>
</dbReference>
<dbReference type="PRINTS" id="PR00038">
    <property type="entry name" value="HTHLUXR"/>
</dbReference>
<comment type="caution">
    <text evidence="5">The sequence shown here is derived from an EMBL/GenBank/DDBJ whole genome shotgun (WGS) entry which is preliminary data.</text>
</comment>
<dbReference type="InterPro" id="IPR000792">
    <property type="entry name" value="Tscrpt_reg_LuxR_C"/>
</dbReference>
<dbReference type="PROSITE" id="PS00622">
    <property type="entry name" value="HTH_LUXR_1"/>
    <property type="match status" value="1"/>
</dbReference>
<dbReference type="Pfam" id="PF25873">
    <property type="entry name" value="WHD_MalT"/>
    <property type="match status" value="1"/>
</dbReference>
<sequence>MAAGDAWSHRIRGLAAQGARKLTLLRAPAGYGKSVALGLLKQVAEEAGARCAGLDLDKRDAVLPRFLGRAAAAFGLDTGAASVAGLAEAVEQHVGDQPFLLFVDGIDAVGEDIHTALIDLLVFAPPLRLVVATREANLPGLAKLRAQDRVDLIGPDQLRFTRGEALAFLGTTGDADTLRLIDRCDGWPILLKLVRTGIEAGDTPAIAGELGSVSADLIADFLDEEILASVSVEERNFLERTALVSRFTLDLARLLAPDIRVENAVERLTRGAGLLESQRLNGLWFHVNDMLRTALLRRYRARVGSDIRQVHRAVEAWMIEHDAADEAVLHACLAQDYEECVDLVRRFGPAELSMRYGLRTFRSVLAAFPRHYLDREPSFGVSEALILSKEGRISDARRLIQRLRNAERSGEAGGAMGDLDLLDIMLTCHADQQLPAGLGGRLEEIAAGIPPSDLIHQGWVQNLICRVHLSMGNFSSAAAAGLAAERYYAKSDARYGQFFIHLHLASTRSWQGLSEQAASHIESAESIAVHFFPEEPNMATLARLLRAEMLFECGQADLGVDLLPALQSAENNDGWLDLFVSGYRTAALRAFAEVGLEAATAITRRGEEAALRTGLARLGLIMQTLRAELLSFAGHRTQAAAALRAIRLGRTGDDDARWRERLSFGVATARLLIHSRQFKRASTLLDTLEAECTERGIGRLLLKIGILKAILLSCSGSPQRAIAAFTEVLQSGPLQPSMQAFLEEGELMARLCALISHSAQRHALSAEARQLLADLSERLGHSFDHVIDQDAGGSYLSSREREILLSLAQGESNKGVAARLNVSEATVKFHLQRIYRKLGVHNRVKAIAVAQQQGLLY</sequence>
<protein>
    <submittedName>
        <fullName evidence="5">ATP/maltotriose-dependent transcriptional regulator MalT</fullName>
    </submittedName>
</protein>
<evidence type="ECO:0000313" key="5">
    <source>
        <dbReference type="EMBL" id="MBB4633811.1"/>
    </source>
</evidence>
<dbReference type="Pfam" id="PF00196">
    <property type="entry name" value="GerE"/>
    <property type="match status" value="1"/>
</dbReference>
<reference evidence="5 6" key="1">
    <citation type="submission" date="2020-08" db="EMBL/GenBank/DDBJ databases">
        <title>Genomic Encyclopedia of Type Strains, Phase IV (KMG-IV): sequencing the most valuable type-strain genomes for metagenomic binning, comparative biology and taxonomic classification.</title>
        <authorList>
            <person name="Goeker M."/>
        </authorList>
    </citation>
    <scope>NUCLEOTIDE SEQUENCE [LARGE SCALE GENOMIC DNA]</scope>
    <source>
        <strain evidence="5 6">DSM 17328</strain>
    </source>
</reference>
<dbReference type="Gene3D" id="1.25.40.10">
    <property type="entry name" value="Tetratricopeptide repeat domain"/>
    <property type="match status" value="1"/>
</dbReference>
<evidence type="ECO:0000256" key="3">
    <source>
        <dbReference type="ARBA" id="ARBA00023163"/>
    </source>
</evidence>
<feature type="domain" description="HTH luxR-type" evidence="4">
    <location>
        <begin position="789"/>
        <end position="854"/>
    </location>
</feature>
<dbReference type="SUPFAM" id="SSF46894">
    <property type="entry name" value="C-terminal effector domain of the bipartite response regulators"/>
    <property type="match status" value="1"/>
</dbReference>
<keyword evidence="1" id="KW-0805">Transcription regulation</keyword>
<dbReference type="GO" id="GO:0003677">
    <property type="term" value="F:DNA binding"/>
    <property type="evidence" value="ECO:0007669"/>
    <property type="project" value="UniProtKB-KW"/>
</dbReference>
<evidence type="ECO:0000256" key="1">
    <source>
        <dbReference type="ARBA" id="ARBA00023015"/>
    </source>
</evidence>
<evidence type="ECO:0000259" key="4">
    <source>
        <dbReference type="PROSITE" id="PS50043"/>
    </source>
</evidence>
<evidence type="ECO:0000313" key="6">
    <source>
        <dbReference type="Proteomes" id="UP000566324"/>
    </source>
</evidence>
<dbReference type="PANTHER" id="PTHR44688">
    <property type="entry name" value="DNA-BINDING TRANSCRIPTIONAL ACTIVATOR DEVR_DOSR"/>
    <property type="match status" value="1"/>
</dbReference>
<dbReference type="PANTHER" id="PTHR44688:SF16">
    <property type="entry name" value="DNA-BINDING TRANSCRIPTIONAL ACTIVATOR DEVR_DOSR"/>
    <property type="match status" value="1"/>
</dbReference>
<dbReference type="Gene3D" id="1.10.10.10">
    <property type="entry name" value="Winged helix-like DNA-binding domain superfamily/Winged helix DNA-binding domain"/>
    <property type="match status" value="1"/>
</dbReference>
<keyword evidence="6" id="KW-1185">Reference proteome</keyword>